<evidence type="ECO:0000313" key="1">
    <source>
        <dbReference type="Proteomes" id="UP000095286"/>
    </source>
</evidence>
<reference evidence="2" key="1">
    <citation type="submission" date="2016-11" db="UniProtKB">
        <authorList>
            <consortium name="WormBaseParasite"/>
        </authorList>
    </citation>
    <scope>IDENTIFICATION</scope>
    <source>
        <strain evidence="2">KR3021</strain>
    </source>
</reference>
<dbReference type="Proteomes" id="UP000095286">
    <property type="component" value="Unplaced"/>
</dbReference>
<sequence length="2256" mass="253595">MIFRLLLAFGLLSNVALADKAADEITSLPGLTYRTNFKQYSGYLSTTSNTNLHYWLVESQGNPLTDPLVLWLNGGVRPFHPNSDGQTLFENVFSWNKIANVLYLESPRSVGFSYGPANDGYFYGDNQTAVDNADALGSFLAKFPEYAGRDFYATGESYGGVYLPTLTEKLIPLVQSKALNLNFKGVAIGNGILSVKQQLNSYINLNYIRGAIEYSQYQALSACCPANAPLYQCNFFKYLNVDNRGQLHPNKYPNDPVSQQCASSIWEYGYHYLWFFDPAGKPFSSRSDGVFLNDAYNNYLVCYNELQPTAAKPKMSQKTMVNRYLLHNTQRNYDASPISYGSSNPFVDQFSLINTQSTDNQQGFPCFAPAAATSYLNRPEVMTALHVDPKNTKDGSWTECVDDNLPYHFQNYDTTPIFERIMATNYPLNFLFYNGDVDSVCNFLGDQWFLQELADNHKFNVTTPYQSYNYTQAAQFLPKVGGFVKQYSTKNYNFDLVTVKGSGHYVPRDRPGPALQMIANFIKRTPYTTPLQFSIAITPLYSKYNKTSAKPISRKEADKVTYLPGATFDVTFDHYSGYLNAIKGNYIYYWLTESKYDKNNAPLVIWLNGGPGCSSTSGAMGELGPFHPNADGKTLFENVYSWNTHANLLVIDSPRNVGFSWQNMTENPDTTYDDDKTSQDLYLALKDFISVHPEYINRPLYLAGESYGGKYIPNLAWLLIQRIQDGSSPEINLQGFSVGNGELSDSKSIGSTIANLYFHGIHDVDDWKGLRNCCPNSTFQELAFCDFSQFITADKDGNPIAKIPGDKCGNSVAKLAFWNWENSQVMDVYNMYSDCYQEKSFVFGTKKGRTHKKHIKENIMKRIVNYTVPNQFQKSLNPYFNDYSTDSSGGFPCDNAQTNYFNTKDVRDALHIPSYIPLWAECNDFINENYNSLYSEMAPVFQHMIDSKYPLKIIVYNGDVDTACDQLQDQWVVEELATANNFTVTVKRDAWWFQQQIAGYWKQFKGGNIVLDLVTVKGAGHMVPTDRSGPALQMFSNFMQQNNYSTPIIYNLQKHRLKPQYSIEQLITSATNPKIRKHRAVKQLKALLKITDEYVPKPLNSDKVCANVPPHLWDKEGDLVTNLPGLTFVPPFKSYSGYVSAKSEGDTTLNAQDKIFYHYWLTEHYTSPATAPLILWLNGGPGCSSLGGLFTELGPFRSSHDAQKLYENPFAWNKVGNVLFLEAPRGVGFSYSIDGNMATPYNDTTTALHSVAALISFFTKFPEYKNRPFYLSGESYGGVYIPTLTDALIKRIQADNLNYINLKGVAIGNGELAETYQINSVIDLMYYKGLIGYDDFKAVSACCPDPHMNSTTMCDFTQYIYLDVYGNANPKPSNDPAFQKCANLVVNIGFNLVWATANDVYNTYQDCYVPTSQNPYTYAESDDQTTRNMKNRASSGLFGYSKVQTPNVNAIDLDPLRNTYNFVDQNTLINGVGTDGLSGFSCVEDSTDYLRRPDVMAALHVCDQIVWQDCNDTMNSQYVQQHNDTTSVFQSIIASGYPLSFLIYNGDADMACEFLGDQWFIENLIQVTQGIPIGPRAPWFYAIPGFVQRIAGFQKSFTIGTHITIDQLTVKGAGHFAPMDRAGPALQMLTNYIGNAGNYSKSIPKAVLTPMNAAEIPVPPSISRADADKVPFVPGATWQPNFDTYSGYLNSGPNHYLHYMFISSQNDPVNDPVVTWFNGGPGCSSLIAQFSELGAFYPNPDGKTLFENVYSWNKFANVLFIESPYGVGYSYSTSTHDVPHDDNNVATENANAIDDFFKNVFPNLKKNPFILSGESYGGVYIPTLTLELLNRKYGGNNMPVSMDYLNFQGFSIGNGEVSEFFDAQTAPDILYFRGFLGKQEYDLLQTCCPMAELAQGLCRYQNLVKYDDNGNITPKNPYDKKSVQCMNMIQDIAMTRKWTVVNDVYNMFENCYEQTTYNFGSESSKEEKSAHLSKAKESIINKMRKSRFSIKNAFISQVSNINYASTDSQGAFQCYSSNGIQSYLNQVHVRDAFHIPDYVQDFLTCADDSFQYNVLAEYYSMTETFKKIMAFNHPMRALMYTGSVDNACPEMESSAFLEDLVKSVGAGAKVTHPRDNWTYQLNSQFYSTLAGYQKKWQLTPTFTLDFLTIKGSGHFITDRPQQSTQMIKNFIMNTGNYSLPSNIDTTRKQLLSQYQPRPQVANPTDAPTPPVPVITGSSPKNQAFTTLAPRTTTSGSAVTYSFIIFIITFMASIRLF</sequence>
<proteinExistence type="predicted"/>
<protein>
    <submittedName>
        <fullName evidence="2">Carboxypeptidase</fullName>
    </submittedName>
</protein>
<accession>A0AC35TKP0</accession>
<name>A0AC35TKP0_9BILA</name>
<dbReference type="WBParaSite" id="RSKR_0000160400.1">
    <property type="protein sequence ID" value="RSKR_0000160400.1"/>
    <property type="gene ID" value="RSKR_0000160400"/>
</dbReference>
<organism evidence="1 2">
    <name type="scientific">Rhabditophanes sp. KR3021</name>
    <dbReference type="NCBI Taxonomy" id="114890"/>
    <lineage>
        <taxon>Eukaryota</taxon>
        <taxon>Metazoa</taxon>
        <taxon>Ecdysozoa</taxon>
        <taxon>Nematoda</taxon>
        <taxon>Chromadorea</taxon>
        <taxon>Rhabditida</taxon>
        <taxon>Tylenchina</taxon>
        <taxon>Panagrolaimomorpha</taxon>
        <taxon>Strongyloidoidea</taxon>
        <taxon>Alloionematidae</taxon>
        <taxon>Rhabditophanes</taxon>
    </lineage>
</organism>
<evidence type="ECO:0000313" key="2">
    <source>
        <dbReference type="WBParaSite" id="RSKR_0000160400.1"/>
    </source>
</evidence>